<dbReference type="GeneID" id="63797901"/>
<accession>A0A364LA30</accession>
<reference evidence="7 8" key="1">
    <citation type="journal article" date="2017" name="Biotechnol. Biofuels">
        <title>Differential beta-glucosidase expression as a function of carbon source availability in Talaromyces amestolkiae: a genomic and proteomic approach.</title>
        <authorList>
            <person name="de Eugenio L.I."/>
            <person name="Mendez-Liter J.A."/>
            <person name="Nieto-Dominguez M."/>
            <person name="Alonso L."/>
            <person name="Gil-Munoz J."/>
            <person name="Barriuso J."/>
            <person name="Prieto A."/>
            <person name="Martinez M.J."/>
        </authorList>
    </citation>
    <scope>NUCLEOTIDE SEQUENCE [LARGE SCALE GENOMIC DNA]</scope>
    <source>
        <strain evidence="7 8">CIB</strain>
    </source>
</reference>
<dbReference type="Pfam" id="PF14378">
    <property type="entry name" value="PAP2_3"/>
    <property type="match status" value="2"/>
</dbReference>
<keyword evidence="2 5" id="KW-0812">Transmembrane</keyword>
<dbReference type="InterPro" id="IPR026841">
    <property type="entry name" value="Aur1/Ipt1"/>
</dbReference>
<comment type="subcellular location">
    <subcellularLocation>
        <location evidence="1">Membrane</location>
        <topology evidence="1">Multi-pass membrane protein</topology>
    </subcellularLocation>
</comment>
<sequence length="436" mass="49378">MGVGAVLEPLTVIVLLFGGTWINRRNSNRPGRLAARAQYFLSSDSISDSGANEETGLRYAADKYASEESRPSSPSLLHHNEEPWRTRTIAIGSYKLEVYTPNTATFRNRILSRLLYRLPFLVECWYWALVYWTYQLGRAFTAVTLKDDTVDVARDHALQLVRIEKALGIFVETDIQKFFLNRPMLMNLTNWIYSFIHIPGTIAFLVWLFYYTTTQNSLDDSRYSPVAHRLDGSPAGPSLYTARRRTLAVCNLCAFIVFTLWPCMPPRLLSDENVASSVGDLARSYGFVDTVHGDKGAGSVWTENRFCNQYAAMPSLHFGHSGSVRLPFSPNRISLRFALPSWRRMLCVAMGAAYPLTILAAIIATANHFILDAVAGAFVCFFGWWANSILLNLLPIEDYFLWVLRIHKPERQIVDVNEEWNPQDETKVASHASLMP</sequence>
<organism evidence="7 8">
    <name type="scientific">Talaromyces amestolkiae</name>
    <dbReference type="NCBI Taxonomy" id="1196081"/>
    <lineage>
        <taxon>Eukaryota</taxon>
        <taxon>Fungi</taxon>
        <taxon>Dikarya</taxon>
        <taxon>Ascomycota</taxon>
        <taxon>Pezizomycotina</taxon>
        <taxon>Eurotiomycetes</taxon>
        <taxon>Eurotiomycetidae</taxon>
        <taxon>Eurotiales</taxon>
        <taxon>Trichocomaceae</taxon>
        <taxon>Talaromyces</taxon>
        <taxon>Talaromyces sect. Talaromyces</taxon>
    </lineage>
</organism>
<dbReference type="AlphaFoldDB" id="A0A364LA30"/>
<feature type="transmembrane region" description="Helical" evidence="5">
    <location>
        <begin position="114"/>
        <end position="134"/>
    </location>
</feature>
<comment type="caution">
    <text evidence="7">The sequence shown here is derived from an EMBL/GenBank/DDBJ whole genome shotgun (WGS) entry which is preliminary data.</text>
</comment>
<feature type="domain" description="Inositolphosphotransferase Aur1/Ipt1" evidence="6">
    <location>
        <begin position="238"/>
        <end position="385"/>
    </location>
</feature>
<dbReference type="OrthoDB" id="2566866at2759"/>
<dbReference type="RefSeq" id="XP_040737189.1">
    <property type="nucleotide sequence ID" value="XM_040881519.1"/>
</dbReference>
<evidence type="ECO:0000256" key="5">
    <source>
        <dbReference type="SAM" id="Phobius"/>
    </source>
</evidence>
<evidence type="ECO:0000313" key="7">
    <source>
        <dbReference type="EMBL" id="RAO72675.1"/>
    </source>
</evidence>
<evidence type="ECO:0000256" key="2">
    <source>
        <dbReference type="ARBA" id="ARBA00022692"/>
    </source>
</evidence>
<keyword evidence="4 5" id="KW-0472">Membrane</keyword>
<protein>
    <recommendedName>
        <fullName evidence="6">Inositolphosphotransferase Aur1/Ipt1 domain-containing protein</fullName>
    </recommendedName>
</protein>
<dbReference type="EMBL" id="MIKG01000020">
    <property type="protein sequence ID" value="RAO72675.1"/>
    <property type="molecule type" value="Genomic_DNA"/>
</dbReference>
<evidence type="ECO:0000313" key="8">
    <source>
        <dbReference type="Proteomes" id="UP000249363"/>
    </source>
</evidence>
<dbReference type="PANTHER" id="PTHR31310:SF7">
    <property type="entry name" value="PA-PHOSPHATASE RELATED-FAMILY PROTEIN DDB_G0268928"/>
    <property type="match status" value="1"/>
</dbReference>
<dbReference type="InterPro" id="IPR052185">
    <property type="entry name" value="IPC_Synthase-Related"/>
</dbReference>
<feature type="transmembrane region" description="Helical" evidence="5">
    <location>
        <begin position="6"/>
        <end position="23"/>
    </location>
</feature>
<evidence type="ECO:0000256" key="3">
    <source>
        <dbReference type="ARBA" id="ARBA00022989"/>
    </source>
</evidence>
<gene>
    <name evidence="7" type="ORF">BHQ10_008687</name>
</gene>
<feature type="transmembrane region" description="Helical" evidence="5">
    <location>
        <begin position="345"/>
        <end position="367"/>
    </location>
</feature>
<keyword evidence="8" id="KW-1185">Reference proteome</keyword>
<dbReference type="GO" id="GO:0016020">
    <property type="term" value="C:membrane"/>
    <property type="evidence" value="ECO:0007669"/>
    <property type="project" value="UniProtKB-SubCell"/>
</dbReference>
<feature type="transmembrane region" description="Helical" evidence="5">
    <location>
        <begin position="191"/>
        <end position="212"/>
    </location>
</feature>
<feature type="domain" description="Inositolphosphotransferase Aur1/Ipt1" evidence="6">
    <location>
        <begin position="159"/>
        <end position="211"/>
    </location>
</feature>
<dbReference type="Proteomes" id="UP000249363">
    <property type="component" value="Unassembled WGS sequence"/>
</dbReference>
<name>A0A364LA30_TALAM</name>
<evidence type="ECO:0000259" key="6">
    <source>
        <dbReference type="Pfam" id="PF14378"/>
    </source>
</evidence>
<feature type="transmembrane region" description="Helical" evidence="5">
    <location>
        <begin position="373"/>
        <end position="394"/>
    </location>
</feature>
<evidence type="ECO:0000256" key="4">
    <source>
        <dbReference type="ARBA" id="ARBA00023136"/>
    </source>
</evidence>
<evidence type="ECO:0000256" key="1">
    <source>
        <dbReference type="ARBA" id="ARBA00004141"/>
    </source>
</evidence>
<proteinExistence type="predicted"/>
<dbReference type="CDD" id="cd03386">
    <property type="entry name" value="PAP2_Aur1_like"/>
    <property type="match status" value="1"/>
</dbReference>
<dbReference type="PANTHER" id="PTHR31310">
    <property type="match status" value="1"/>
</dbReference>
<keyword evidence="3 5" id="KW-1133">Transmembrane helix</keyword>